<gene>
    <name evidence="1" type="ORF">BDP55DRAFT_677859</name>
</gene>
<dbReference type="EMBL" id="JAHMHR010000054">
    <property type="protein sequence ID" value="KAK1659961.1"/>
    <property type="molecule type" value="Genomic_DNA"/>
</dbReference>
<organism evidence="1 2">
    <name type="scientific">Colletotrichum godetiae</name>
    <dbReference type="NCBI Taxonomy" id="1209918"/>
    <lineage>
        <taxon>Eukaryota</taxon>
        <taxon>Fungi</taxon>
        <taxon>Dikarya</taxon>
        <taxon>Ascomycota</taxon>
        <taxon>Pezizomycotina</taxon>
        <taxon>Sordariomycetes</taxon>
        <taxon>Hypocreomycetidae</taxon>
        <taxon>Glomerellales</taxon>
        <taxon>Glomerellaceae</taxon>
        <taxon>Colletotrichum</taxon>
        <taxon>Colletotrichum acutatum species complex</taxon>
    </lineage>
</organism>
<accession>A0AAJ0AB85</accession>
<name>A0AAJ0AB85_9PEZI</name>
<dbReference type="GeneID" id="85460468"/>
<evidence type="ECO:0000313" key="1">
    <source>
        <dbReference type="EMBL" id="KAK1659961.1"/>
    </source>
</evidence>
<dbReference type="Proteomes" id="UP001224890">
    <property type="component" value="Unassembled WGS sequence"/>
</dbReference>
<dbReference type="AlphaFoldDB" id="A0AAJ0AB85"/>
<comment type="caution">
    <text evidence="1">The sequence shown here is derived from an EMBL/GenBank/DDBJ whole genome shotgun (WGS) entry which is preliminary data.</text>
</comment>
<evidence type="ECO:0000313" key="2">
    <source>
        <dbReference type="Proteomes" id="UP001224890"/>
    </source>
</evidence>
<keyword evidence="2" id="KW-1185">Reference proteome</keyword>
<protein>
    <submittedName>
        <fullName evidence="1">Uncharacterized protein</fullName>
    </submittedName>
</protein>
<reference evidence="1" key="1">
    <citation type="submission" date="2021-06" db="EMBL/GenBank/DDBJ databases">
        <title>Comparative genomics, transcriptomics and evolutionary studies reveal genomic signatures of adaptation to plant cell wall in hemibiotrophic fungi.</title>
        <authorList>
            <consortium name="DOE Joint Genome Institute"/>
            <person name="Baroncelli R."/>
            <person name="Diaz J.F."/>
            <person name="Benocci T."/>
            <person name="Peng M."/>
            <person name="Battaglia E."/>
            <person name="Haridas S."/>
            <person name="Andreopoulos W."/>
            <person name="Labutti K."/>
            <person name="Pangilinan J."/>
            <person name="Floch G.L."/>
            <person name="Makela M.R."/>
            <person name="Henrissat B."/>
            <person name="Grigoriev I.V."/>
            <person name="Crouch J.A."/>
            <person name="De Vries R.P."/>
            <person name="Sukno S.A."/>
            <person name="Thon M.R."/>
        </authorList>
    </citation>
    <scope>NUCLEOTIDE SEQUENCE</scope>
    <source>
        <strain evidence="1">CBS 193.32</strain>
    </source>
</reference>
<dbReference type="RefSeq" id="XP_060424725.1">
    <property type="nucleotide sequence ID" value="XM_060575942.1"/>
</dbReference>
<proteinExistence type="predicted"/>
<sequence length="82" mass="9769">MALMQRRSKNHLIICLFWFWPAALLFDNWDFSKLRRREGSGGHCLCYRRVWIGSPSVTLRSCQSLRSEVPCIWVFIRKVPKL</sequence>
<feature type="non-terminal residue" evidence="1">
    <location>
        <position position="82"/>
    </location>
</feature>